<dbReference type="InterPro" id="IPR003593">
    <property type="entry name" value="AAA+_ATPase"/>
</dbReference>
<dbReference type="GO" id="GO:0005524">
    <property type="term" value="F:ATP binding"/>
    <property type="evidence" value="ECO:0007669"/>
    <property type="project" value="InterPro"/>
</dbReference>
<dbReference type="SMART" id="SM00382">
    <property type="entry name" value="AAA"/>
    <property type="match status" value="1"/>
</dbReference>
<dbReference type="EMBL" id="CP025958">
    <property type="protein sequence ID" value="AWM37069.1"/>
    <property type="molecule type" value="Genomic_DNA"/>
</dbReference>
<name>A0A2Z3GRS2_9BACT</name>
<dbReference type="InterPro" id="IPR027351">
    <property type="entry name" value="(+)RNA_virus_helicase_core_dom"/>
</dbReference>
<evidence type="ECO:0000313" key="4">
    <source>
        <dbReference type="Proteomes" id="UP000245802"/>
    </source>
</evidence>
<dbReference type="Gene3D" id="3.40.50.300">
    <property type="entry name" value="P-loop containing nucleotide triphosphate hydrolases"/>
    <property type="match status" value="2"/>
</dbReference>
<accession>A0A2Z3GRS2</accession>
<evidence type="ECO:0000313" key="3">
    <source>
        <dbReference type="EMBL" id="AWM37069.1"/>
    </source>
</evidence>
<protein>
    <recommendedName>
        <fullName evidence="2">AAA+ ATPase domain-containing protein</fullName>
    </recommendedName>
</protein>
<dbReference type="Pfam" id="PF13604">
    <property type="entry name" value="AAA_30"/>
    <property type="match status" value="1"/>
</dbReference>
<dbReference type="RefSeq" id="WP_081471405.1">
    <property type="nucleotide sequence ID" value="NZ_CP042911.1"/>
</dbReference>
<dbReference type="SUPFAM" id="SSF55464">
    <property type="entry name" value="Origin of replication-binding domain, RBD-like"/>
    <property type="match status" value="1"/>
</dbReference>
<dbReference type="AlphaFoldDB" id="A0A2Z3GRS2"/>
<dbReference type="KEGG" id="gog:C1280_08560"/>
<dbReference type="Pfam" id="PF01443">
    <property type="entry name" value="Viral_helicase1"/>
    <property type="match status" value="1"/>
</dbReference>
<reference evidence="3 4" key="1">
    <citation type="submission" date="2018-01" db="EMBL/GenBank/DDBJ databases">
        <title>G. obscuriglobus.</title>
        <authorList>
            <person name="Franke J."/>
            <person name="Blomberg W."/>
            <person name="Selmecki A."/>
        </authorList>
    </citation>
    <scope>NUCLEOTIDE SEQUENCE [LARGE SCALE GENOMIC DNA]</scope>
    <source>
        <strain evidence="3 4">DSM 5831</strain>
    </source>
</reference>
<dbReference type="CDD" id="cd18809">
    <property type="entry name" value="SF1_C_RecD"/>
    <property type="match status" value="1"/>
</dbReference>
<dbReference type="Proteomes" id="UP000245802">
    <property type="component" value="Chromosome"/>
</dbReference>
<gene>
    <name evidence="3" type="ORF">C1280_08560</name>
</gene>
<dbReference type="NCBIfam" id="NF041492">
    <property type="entry name" value="MobF"/>
    <property type="match status" value="1"/>
</dbReference>
<proteinExistence type="predicted"/>
<dbReference type="OrthoDB" id="1826980at2"/>
<feature type="domain" description="AAA+ ATPase" evidence="2">
    <location>
        <begin position="458"/>
        <end position="685"/>
    </location>
</feature>
<evidence type="ECO:0000259" key="2">
    <source>
        <dbReference type="SMART" id="SM00382"/>
    </source>
</evidence>
<evidence type="ECO:0000256" key="1">
    <source>
        <dbReference type="SAM" id="MobiDB-lite"/>
    </source>
</evidence>
<dbReference type="Pfam" id="PF08751">
    <property type="entry name" value="TrwC"/>
    <property type="match status" value="1"/>
</dbReference>
<organism evidence="3 4">
    <name type="scientific">Gemmata obscuriglobus</name>
    <dbReference type="NCBI Taxonomy" id="114"/>
    <lineage>
        <taxon>Bacteria</taxon>
        <taxon>Pseudomonadati</taxon>
        <taxon>Planctomycetota</taxon>
        <taxon>Planctomycetia</taxon>
        <taxon>Gemmatales</taxon>
        <taxon>Gemmataceae</taxon>
        <taxon>Gemmata</taxon>
    </lineage>
</organism>
<dbReference type="SUPFAM" id="SSF52540">
    <property type="entry name" value="P-loop containing nucleoside triphosphate hydrolases"/>
    <property type="match status" value="2"/>
</dbReference>
<feature type="region of interest" description="Disordered" evidence="1">
    <location>
        <begin position="18"/>
        <end position="40"/>
    </location>
</feature>
<keyword evidence="4" id="KW-1185">Reference proteome</keyword>
<dbReference type="InterPro" id="IPR027417">
    <property type="entry name" value="P-loop_NTPase"/>
</dbReference>
<dbReference type="InterPro" id="IPR014862">
    <property type="entry name" value="TrwC"/>
</dbReference>
<sequence>MRNRCHRVRSITEHRLLRQPRAESSHKGLENARPAPRERLRRVGIDMTFNAMKSVSIARELAGPGNGGDPRIEAAHDEAVAFTLGYIEREMQARVRVGGANENRVTGNMVAYAVTHRDTRINADDSMPDMNLHKHCFVFNATYDADEGKWKAAEVGQLKKDAPYYEAIYANRLAANVKDLGYGIERRGKSFEITGISQELRDKFSRRKQYIDMVAKKLGITNPESRAKLGATTRLQKSKELADDLQPYYSSRLAPQEKQQLASLEGKLSRATTTEAAVAFAIGHMFERQSVVNEKRLYETAIRHGIGWVTPEEVQQEAKRQGLLVRNGEATTRGVLAEESRVIAFARDGKGTCRPMGAATRLDESPNNTRIMVGMQGPGRGDPGHTGADVAIPAVLDQQQKGRPDESKRPMPALRQGFISDTATLSPEQQAGFDKDIHVSSKLSPEQASIARHVWNSPDRVILIRGAAGTGKTHTMKTTFAGIDRPVVVLAPSADASRGVLRKEGFTNADTVARFLIDQEFQHKAKNGVIWVDEAGLLGMRQTRQVFDLAEKLNARVVLQGDKQQHGSIERGTTLRVLEQFAGLPVAQLTDIRRQKGRYKEAVTALSKGKMLAGYDTLNDLGWVKSTTGNTPLVDEYMEAIDTKRADQDITDRVLAIAPTHAEAAEVTDAIRLRLQERGIVAKEEHEIQTLVPLHWTEAERGDLSRYEGTEVVQYHRNGGTQKAGQRVAIADFKPGMRLGPASTFSVYGKNTIKLAAGDRIRITAPGKSADTKHKLDNGTLYEVKGFDEKGGIVLNNDWTLAPDFAHLTHGYVTTSHASQGKTVDKVLIAMGQESLPAISAEQFYVSVSRGRDKATIFTDVPTPELREAIQKADTRKSATELFNPLPRNRMYAILKRAREAFQALRTRHVTATHERDKQRELGNGR</sequence>